<evidence type="ECO:0000313" key="1">
    <source>
        <dbReference type="EMBL" id="KAI9911288.1"/>
    </source>
</evidence>
<name>A0ACC0VXN5_9STRA</name>
<organism evidence="1 2">
    <name type="scientific">Peronosclerospora sorghi</name>
    <dbReference type="NCBI Taxonomy" id="230839"/>
    <lineage>
        <taxon>Eukaryota</taxon>
        <taxon>Sar</taxon>
        <taxon>Stramenopiles</taxon>
        <taxon>Oomycota</taxon>
        <taxon>Peronosporomycetes</taxon>
        <taxon>Peronosporales</taxon>
        <taxon>Peronosporaceae</taxon>
        <taxon>Peronosclerospora</taxon>
    </lineage>
</organism>
<dbReference type="Proteomes" id="UP001163321">
    <property type="component" value="Chromosome 5"/>
</dbReference>
<sequence>MSLVTSAPGRGYPMRAQAVRIQELSQVSDESSRNSSQRTQPPTIETASPDLASSCYELTTDKRCGNKRALLASTPATKRRDGEVVEVKGFLLVAIQVDRSLAQPVFRTLGSIYCVLVRKREALFLETVSRDRHLTMMLNVSAMDLVHDPLKSDRRFQLRCRPNEMMESTSGLRAHSYVFMAPTKEEYDEWLDGIIEHPTSGTIRERGSSEKETVTDSGSIVFGSDESTNTISVKQELLPSVRGFMYTTPPRTKHFILVRHGHYVNAHIPQVPDSQQVLSQMGRQQAELTGKYLGVAHNRMPTRHDVFIYHSDMTRAVETATILAADFGEVSLSASSLLREGWPGTPYSTNYGLCGTPIARNNRAMEELAKVDKERMGKAFNEFFTDPTKTQDENNEESYSILVCHANLIRYFLCRALGVDPATTWGHFEINHCSVTRIDVCAHRPIKIIAVNETGHLPQSLITSSEDHL</sequence>
<evidence type="ECO:0000313" key="2">
    <source>
        <dbReference type="Proteomes" id="UP001163321"/>
    </source>
</evidence>
<protein>
    <submittedName>
        <fullName evidence="1">Uncharacterized protein</fullName>
    </submittedName>
</protein>
<reference evidence="1 2" key="1">
    <citation type="journal article" date="2022" name="bioRxiv">
        <title>The genome of the oomycete Peronosclerospora sorghi, a cosmopolitan pathogen of maize and sorghum, is inflated with dispersed pseudogenes.</title>
        <authorList>
            <person name="Fletcher K."/>
            <person name="Martin F."/>
            <person name="Isakeit T."/>
            <person name="Cavanaugh K."/>
            <person name="Magill C."/>
            <person name="Michelmore R."/>
        </authorList>
    </citation>
    <scope>NUCLEOTIDE SEQUENCE [LARGE SCALE GENOMIC DNA]</scope>
    <source>
        <strain evidence="1">P6</strain>
    </source>
</reference>
<keyword evidence="2" id="KW-1185">Reference proteome</keyword>
<comment type="caution">
    <text evidence="1">The sequence shown here is derived from an EMBL/GenBank/DDBJ whole genome shotgun (WGS) entry which is preliminary data.</text>
</comment>
<dbReference type="EMBL" id="CM047584">
    <property type="protein sequence ID" value="KAI9911288.1"/>
    <property type="molecule type" value="Genomic_DNA"/>
</dbReference>
<proteinExistence type="predicted"/>
<accession>A0ACC0VXN5</accession>
<gene>
    <name evidence="1" type="ORF">PsorP6_008898</name>
</gene>